<reference evidence="3 4" key="1">
    <citation type="submission" date="2019-02" db="EMBL/GenBank/DDBJ databases">
        <title>Deep-cultivation of Planctomycetes and their phenomic and genomic characterization uncovers novel biology.</title>
        <authorList>
            <person name="Wiegand S."/>
            <person name="Jogler M."/>
            <person name="Boedeker C."/>
            <person name="Pinto D."/>
            <person name="Vollmers J."/>
            <person name="Rivas-Marin E."/>
            <person name="Kohn T."/>
            <person name="Peeters S.H."/>
            <person name="Heuer A."/>
            <person name="Rast P."/>
            <person name="Oberbeckmann S."/>
            <person name="Bunk B."/>
            <person name="Jeske O."/>
            <person name="Meyerdierks A."/>
            <person name="Storesund J.E."/>
            <person name="Kallscheuer N."/>
            <person name="Luecker S."/>
            <person name="Lage O.M."/>
            <person name="Pohl T."/>
            <person name="Merkel B.J."/>
            <person name="Hornburger P."/>
            <person name="Mueller R.-W."/>
            <person name="Bruemmer F."/>
            <person name="Labrenz M."/>
            <person name="Spormann A.M."/>
            <person name="Op den Camp H."/>
            <person name="Overmann J."/>
            <person name="Amann R."/>
            <person name="Jetten M.S.M."/>
            <person name="Mascher T."/>
            <person name="Medema M.H."/>
            <person name="Devos D.P."/>
            <person name="Kaster A.-K."/>
            <person name="Ovreas L."/>
            <person name="Rohde M."/>
            <person name="Galperin M.Y."/>
            <person name="Jogler C."/>
        </authorList>
    </citation>
    <scope>NUCLEOTIDE SEQUENCE [LARGE SCALE GENOMIC DNA]</scope>
    <source>
        <strain evidence="3 4">Q31a</strain>
    </source>
</reference>
<dbReference type="AlphaFoldDB" id="A0A518GG98"/>
<name>A0A518GG98_9BACT</name>
<dbReference type="PANTHER" id="PTHR31571:SF1">
    <property type="entry name" value="ALTERED INHERITANCE OF MITOCHONDRIA PROTEIN 6"/>
    <property type="match status" value="1"/>
</dbReference>
<dbReference type="PANTHER" id="PTHR31571">
    <property type="entry name" value="ALTERED INHERITANCE OF MITOCHONDRIA PROTEIN 6"/>
    <property type="match status" value="1"/>
</dbReference>
<dbReference type="SUPFAM" id="SSF51695">
    <property type="entry name" value="PLC-like phosphodiesterases"/>
    <property type="match status" value="1"/>
</dbReference>
<evidence type="ECO:0000313" key="3">
    <source>
        <dbReference type="EMBL" id="QDV27619.1"/>
    </source>
</evidence>
<evidence type="ECO:0000313" key="4">
    <source>
        <dbReference type="Proteomes" id="UP000318017"/>
    </source>
</evidence>
<dbReference type="GO" id="GO:0006629">
    <property type="term" value="P:lipid metabolic process"/>
    <property type="evidence" value="ECO:0007669"/>
    <property type="project" value="InterPro"/>
</dbReference>
<sequence precursor="true">MLRTVSTSLMLALLGTVCLSETLFAQEETVVHRQAHAHNDYLHDRPLLDALDNGFCSVEADVFLVDGQLLVAHSRAELSPGRTLQGLYLEPLRTRVRKHAGSVYGDGMPITLLIDFKADGEATYQALEALLAEYPEMITSIEAGKTKTRAVNVIISGDRPIDAMAKATLRFAGVDGRLSDLGSQQPPHLMPLISDNWRNHFRWKGQGEIPSAEYDKLKDLVDRCHAQGRLIRFWGTPDTQAAWEVLQRSKVDFINTDDLPGLNAFLRHR</sequence>
<dbReference type="RefSeq" id="WP_231690970.1">
    <property type="nucleotide sequence ID" value="NZ_CP036298.1"/>
</dbReference>
<dbReference type="CDD" id="cd08577">
    <property type="entry name" value="PI-PLCc_GDPD_SF_unchar3"/>
    <property type="match status" value="1"/>
</dbReference>
<evidence type="ECO:0000256" key="1">
    <source>
        <dbReference type="ARBA" id="ARBA00014286"/>
    </source>
</evidence>
<dbReference type="GO" id="GO:0008081">
    <property type="term" value="F:phosphoric diester hydrolase activity"/>
    <property type="evidence" value="ECO:0007669"/>
    <property type="project" value="InterPro"/>
</dbReference>
<evidence type="ECO:0000256" key="2">
    <source>
        <dbReference type="SAM" id="SignalP"/>
    </source>
</evidence>
<organism evidence="3 4">
    <name type="scientific">Aureliella helgolandensis</name>
    <dbReference type="NCBI Taxonomy" id="2527968"/>
    <lineage>
        <taxon>Bacteria</taxon>
        <taxon>Pseudomonadati</taxon>
        <taxon>Planctomycetota</taxon>
        <taxon>Planctomycetia</taxon>
        <taxon>Pirellulales</taxon>
        <taxon>Pirellulaceae</taxon>
        <taxon>Aureliella</taxon>
    </lineage>
</organism>
<accession>A0A518GG98</accession>
<proteinExistence type="predicted"/>
<dbReference type="InterPro" id="IPR039559">
    <property type="entry name" value="AIM6_PI-PLC-like_dom"/>
</dbReference>
<dbReference type="InterPro" id="IPR051236">
    <property type="entry name" value="HAT_RTT109-like"/>
</dbReference>
<feature type="chain" id="PRO_5021829630" description="Altered inheritance of mitochondria protein 6" evidence="2">
    <location>
        <begin position="26"/>
        <end position="269"/>
    </location>
</feature>
<keyword evidence="4" id="KW-1185">Reference proteome</keyword>
<gene>
    <name evidence="3" type="ORF">Q31a_60110</name>
</gene>
<dbReference type="EMBL" id="CP036298">
    <property type="protein sequence ID" value="QDV27619.1"/>
    <property type="molecule type" value="Genomic_DNA"/>
</dbReference>
<dbReference type="KEGG" id="ahel:Q31a_60110"/>
<protein>
    <recommendedName>
        <fullName evidence="1">Altered inheritance of mitochondria protein 6</fullName>
    </recommendedName>
</protein>
<dbReference type="Gene3D" id="3.20.20.190">
    <property type="entry name" value="Phosphatidylinositol (PI) phosphodiesterase"/>
    <property type="match status" value="1"/>
</dbReference>
<dbReference type="Proteomes" id="UP000318017">
    <property type="component" value="Chromosome"/>
</dbReference>
<dbReference type="InterPro" id="IPR017946">
    <property type="entry name" value="PLC-like_Pdiesterase_TIM-brl"/>
</dbReference>
<keyword evidence="2" id="KW-0732">Signal</keyword>
<feature type="signal peptide" evidence="2">
    <location>
        <begin position="1"/>
        <end position="25"/>
    </location>
</feature>